<keyword evidence="6" id="KW-0411">Iron-sulfur</keyword>
<reference evidence="10 11" key="1">
    <citation type="submission" date="2018-10" db="EMBL/GenBank/DDBJ databases">
        <title>Notoacmeibacter sp. M2BS9Y-3-1, whole genome shotgun sequence.</title>
        <authorList>
            <person name="Tuo L."/>
        </authorList>
    </citation>
    <scope>NUCLEOTIDE SEQUENCE [LARGE SCALE GENOMIC DNA]</scope>
    <source>
        <strain evidence="10 11">M2BS9Y-3-1</strain>
    </source>
</reference>
<accession>A0A3L7J9W9</accession>
<dbReference type="CDD" id="cd10030">
    <property type="entry name" value="UDG-F4_TTUDGA_SPO1dp_like"/>
    <property type="match status" value="1"/>
</dbReference>
<evidence type="ECO:0000256" key="1">
    <source>
        <dbReference type="ARBA" id="ARBA00022485"/>
    </source>
</evidence>
<feature type="region of interest" description="Disordered" evidence="8">
    <location>
        <begin position="24"/>
        <end position="73"/>
    </location>
</feature>
<evidence type="ECO:0000256" key="2">
    <source>
        <dbReference type="ARBA" id="ARBA00022723"/>
    </source>
</evidence>
<evidence type="ECO:0000256" key="8">
    <source>
        <dbReference type="SAM" id="MobiDB-lite"/>
    </source>
</evidence>
<evidence type="ECO:0000313" key="11">
    <source>
        <dbReference type="Proteomes" id="UP000281094"/>
    </source>
</evidence>
<dbReference type="EMBL" id="RCWN01000001">
    <property type="protein sequence ID" value="RLQ87547.1"/>
    <property type="molecule type" value="Genomic_DNA"/>
</dbReference>
<dbReference type="InterPro" id="IPR051536">
    <property type="entry name" value="UDG_Type-4/5"/>
</dbReference>
<comment type="caution">
    <text evidence="10">The sequence shown here is derived from an EMBL/GenBank/DDBJ whole genome shotgun (WGS) entry which is preliminary data.</text>
</comment>
<evidence type="ECO:0000259" key="9">
    <source>
        <dbReference type="SMART" id="SM00986"/>
    </source>
</evidence>
<dbReference type="RefSeq" id="WP_121644514.1">
    <property type="nucleotide sequence ID" value="NZ_RCWN01000001.1"/>
</dbReference>
<dbReference type="PANTHER" id="PTHR33693:SF1">
    <property type="entry name" value="TYPE-4 URACIL-DNA GLYCOSYLASE"/>
    <property type="match status" value="1"/>
</dbReference>
<dbReference type="AlphaFoldDB" id="A0A3L7J9W9"/>
<evidence type="ECO:0000256" key="4">
    <source>
        <dbReference type="ARBA" id="ARBA00022801"/>
    </source>
</evidence>
<dbReference type="SMART" id="SM00987">
    <property type="entry name" value="UreE_C"/>
    <property type="match status" value="1"/>
</dbReference>
<keyword evidence="7" id="KW-0234">DNA repair</keyword>
<evidence type="ECO:0000313" key="10">
    <source>
        <dbReference type="EMBL" id="RLQ87547.1"/>
    </source>
</evidence>
<sequence length="279" mass="29932">MAVMDDLVGILEFYREAGVDTPLDDQPVNRLAIPEPSSDQRPAVASSARSVGDARPAGTSGLATPSAPASSQDLPARIAEATEIARQAETLDALHQALANWSGINLAQAVPHRVFGSGPETSSLLVIGDCPEKDDVTDGPLWSGSAGRMTDRMLAAIGRSRADTRMAAACPWRPPGGLASEEQQALLRPFLLRHIALGKPQVILSFGQTALRTLTGGSNNFLKERGRWHSIEVAADSGSMVPIVVRPTFHPHYLIKNPAQKRLTWQDLLAVKSRLTEKK</sequence>
<gene>
    <name evidence="10" type="ORF">D8780_04320</name>
</gene>
<dbReference type="InterPro" id="IPR036895">
    <property type="entry name" value="Uracil-DNA_glycosylase-like_sf"/>
</dbReference>
<keyword evidence="1" id="KW-0004">4Fe-4S</keyword>
<dbReference type="GO" id="GO:0006281">
    <property type="term" value="P:DNA repair"/>
    <property type="evidence" value="ECO:0007669"/>
    <property type="project" value="UniProtKB-KW"/>
</dbReference>
<protein>
    <recommendedName>
        <fullName evidence="9">Uracil-DNA glycosylase-like domain-containing protein</fullName>
    </recommendedName>
</protein>
<dbReference type="Proteomes" id="UP000281094">
    <property type="component" value="Unassembled WGS sequence"/>
</dbReference>
<dbReference type="GO" id="GO:0051539">
    <property type="term" value="F:4 iron, 4 sulfur cluster binding"/>
    <property type="evidence" value="ECO:0007669"/>
    <property type="project" value="UniProtKB-KW"/>
</dbReference>
<name>A0A3L7J9W9_9HYPH</name>
<proteinExistence type="predicted"/>
<keyword evidence="5" id="KW-0408">Iron</keyword>
<dbReference type="Gene3D" id="3.40.470.10">
    <property type="entry name" value="Uracil-DNA glycosylase-like domain"/>
    <property type="match status" value="1"/>
</dbReference>
<keyword evidence="11" id="KW-1185">Reference proteome</keyword>
<dbReference type="Pfam" id="PF03167">
    <property type="entry name" value="UDG"/>
    <property type="match status" value="1"/>
</dbReference>
<keyword evidence="2" id="KW-0479">Metal-binding</keyword>
<feature type="compositionally biased region" description="Polar residues" evidence="8">
    <location>
        <begin position="61"/>
        <end position="73"/>
    </location>
</feature>
<dbReference type="GO" id="GO:0046872">
    <property type="term" value="F:metal ion binding"/>
    <property type="evidence" value="ECO:0007669"/>
    <property type="project" value="UniProtKB-KW"/>
</dbReference>
<dbReference type="InterPro" id="IPR005122">
    <property type="entry name" value="Uracil-DNA_glycosylase-like"/>
</dbReference>
<dbReference type="SMART" id="SM00986">
    <property type="entry name" value="UDG"/>
    <property type="match status" value="1"/>
</dbReference>
<keyword evidence="4" id="KW-0378">Hydrolase</keyword>
<organism evidence="10 11">
    <name type="scientific">Notoacmeibacter ruber</name>
    <dbReference type="NCBI Taxonomy" id="2670375"/>
    <lineage>
        <taxon>Bacteria</taxon>
        <taxon>Pseudomonadati</taxon>
        <taxon>Pseudomonadota</taxon>
        <taxon>Alphaproteobacteria</taxon>
        <taxon>Hyphomicrobiales</taxon>
        <taxon>Notoacmeibacteraceae</taxon>
        <taxon>Notoacmeibacter</taxon>
    </lineage>
</organism>
<evidence type="ECO:0000256" key="5">
    <source>
        <dbReference type="ARBA" id="ARBA00023004"/>
    </source>
</evidence>
<dbReference type="PANTHER" id="PTHR33693">
    <property type="entry name" value="TYPE-5 URACIL-DNA GLYCOSYLASE"/>
    <property type="match status" value="1"/>
</dbReference>
<evidence type="ECO:0000256" key="6">
    <source>
        <dbReference type="ARBA" id="ARBA00023014"/>
    </source>
</evidence>
<dbReference type="GO" id="GO:0097506">
    <property type="term" value="F:deaminated base DNA N-glycosylase activity"/>
    <property type="evidence" value="ECO:0007669"/>
    <property type="project" value="UniProtKB-ARBA"/>
</dbReference>
<evidence type="ECO:0000256" key="3">
    <source>
        <dbReference type="ARBA" id="ARBA00022763"/>
    </source>
</evidence>
<dbReference type="SUPFAM" id="SSF52141">
    <property type="entry name" value="Uracil-DNA glycosylase-like"/>
    <property type="match status" value="1"/>
</dbReference>
<evidence type="ECO:0000256" key="7">
    <source>
        <dbReference type="ARBA" id="ARBA00023204"/>
    </source>
</evidence>
<keyword evidence="3" id="KW-0227">DNA damage</keyword>
<feature type="domain" description="Uracil-DNA glycosylase-like" evidence="9">
    <location>
        <begin position="115"/>
        <end position="269"/>
    </location>
</feature>